<keyword evidence="2" id="KW-0456">Lyase</keyword>
<sequence>MRRIEIPIADEVIRSLHVGEPVLLNGIMVTGRDAAHKWLVETFIKKTRPPQGDDLEVYEALKKLLDRGVIYHCGPVVAGLETKEYRFVAAGPTTSIREEPYQADVMRHFNARGVIGKGGMGAKTLAGCQEVPFVYFHAIGGAATYIAQTVKRVLGVYKLEFGVPEAMWVIQVEDFPVTVTMDARGQSLHALVEEQSQKVLEELIRA</sequence>
<feature type="domain" description="Fe-S hydro-lyase tartrate dehydratase beta-type catalytic" evidence="3">
    <location>
        <begin position="8"/>
        <end position="190"/>
    </location>
</feature>
<evidence type="ECO:0000256" key="2">
    <source>
        <dbReference type="ARBA" id="ARBA00023239"/>
    </source>
</evidence>
<dbReference type="PANTHER" id="PTHR43351:SF2">
    <property type="entry name" value="L(+)-TARTRATE DEHYDRATASE SUBUNIT BETA-RELATED"/>
    <property type="match status" value="1"/>
</dbReference>
<protein>
    <submittedName>
        <fullName evidence="4">Fumarate hydratase, class I</fullName>
    </submittedName>
</protein>
<dbReference type="Gene3D" id="3.20.130.10">
    <property type="entry name" value="Fe-S hydro-lyase, tartrate dehydratase beta-type, catalytic domain"/>
    <property type="match status" value="1"/>
</dbReference>
<reference evidence="4" key="2">
    <citation type="journal article" date="2012" name="PLoS ONE">
        <title>A Deeply Branching Thermophilic Bacterium with an Ancient Acetyl-CoA Pathway Dominates a Subsurface Ecosystem.</title>
        <authorList>
            <person name="Takami H."/>
            <person name="Noguchi H."/>
            <person name="Takaki Y."/>
            <person name="Uchiyama I."/>
            <person name="Toyoda A."/>
            <person name="Nishi S."/>
            <person name="Chee G.-J."/>
            <person name="Arai W."/>
            <person name="Nunoura T."/>
            <person name="Itoh T."/>
            <person name="Hattori M."/>
            <person name="Takai K."/>
        </authorList>
    </citation>
    <scope>NUCLEOTIDE SEQUENCE</scope>
</reference>
<dbReference type="AlphaFoldDB" id="H5SAL3"/>
<dbReference type="PANTHER" id="PTHR43351">
    <property type="entry name" value="L(+)-TARTRATE DEHYDRATASE SUBUNIT BETA"/>
    <property type="match status" value="1"/>
</dbReference>
<dbReference type="GO" id="GO:0016836">
    <property type="term" value="F:hydro-lyase activity"/>
    <property type="evidence" value="ECO:0007669"/>
    <property type="project" value="InterPro"/>
</dbReference>
<dbReference type="SUPFAM" id="SSF117457">
    <property type="entry name" value="FumA C-terminal domain-like"/>
    <property type="match status" value="1"/>
</dbReference>
<gene>
    <name evidence="4" type="ORF">HGMM_F05B10C21</name>
</gene>
<evidence type="ECO:0000313" key="4">
    <source>
        <dbReference type="EMBL" id="BAL53199.1"/>
    </source>
</evidence>
<dbReference type="InterPro" id="IPR036660">
    <property type="entry name" value="Fe-S_hydroAse_TtdB_cat_sf"/>
</dbReference>
<comment type="similarity">
    <text evidence="1">Belongs to the class-I fumarase family.</text>
</comment>
<name>H5SAL3_9CHLR</name>
<evidence type="ECO:0000256" key="1">
    <source>
        <dbReference type="ARBA" id="ARBA00008876"/>
    </source>
</evidence>
<reference evidence="4" key="1">
    <citation type="journal article" date="2005" name="Environ. Microbiol.">
        <title>Genetic and functional properties of uncultivated thermophilic crenarchaeotes from a subsurface gold mine as revealed by analysis of genome fragments.</title>
        <authorList>
            <person name="Nunoura T."/>
            <person name="Hirayama H."/>
            <person name="Takami H."/>
            <person name="Oida H."/>
            <person name="Nishi S."/>
            <person name="Shimamura S."/>
            <person name="Suzuki Y."/>
            <person name="Inagaki F."/>
            <person name="Takai K."/>
            <person name="Nealson K.H."/>
            <person name="Horikoshi K."/>
        </authorList>
    </citation>
    <scope>NUCLEOTIDE SEQUENCE</scope>
</reference>
<dbReference type="InterPro" id="IPR004647">
    <property type="entry name" value="Fe-S_hydro-lyase_TtdB-typ_cat"/>
</dbReference>
<dbReference type="EMBL" id="AP011651">
    <property type="protein sequence ID" value="BAL53199.1"/>
    <property type="molecule type" value="Genomic_DNA"/>
</dbReference>
<dbReference type="Pfam" id="PF05683">
    <property type="entry name" value="Fumerase_C"/>
    <property type="match status" value="1"/>
</dbReference>
<evidence type="ECO:0000259" key="3">
    <source>
        <dbReference type="Pfam" id="PF05683"/>
    </source>
</evidence>
<proteinExistence type="inferred from homology"/>
<organism evidence="4">
    <name type="scientific">uncultured Chloroflexota bacterium</name>
    <dbReference type="NCBI Taxonomy" id="166587"/>
    <lineage>
        <taxon>Bacteria</taxon>
        <taxon>Bacillati</taxon>
        <taxon>Chloroflexota</taxon>
        <taxon>environmental samples</taxon>
    </lineage>
</organism>
<accession>H5SAL3</accession>